<dbReference type="Proteomes" id="UP001202581">
    <property type="component" value="Segment"/>
</dbReference>
<gene>
    <name evidence="2" type="primary">146</name>
    <name evidence="2" type="ORF">SEA_TOMAS_146</name>
</gene>
<feature type="compositionally biased region" description="Basic and acidic residues" evidence="1">
    <location>
        <begin position="10"/>
        <end position="38"/>
    </location>
</feature>
<organism evidence="2 3">
    <name type="scientific">Streptomyces phage Tomas</name>
    <dbReference type="NCBI Taxonomy" id="2914443"/>
    <lineage>
        <taxon>Viruses</taxon>
        <taxon>Duplodnaviria</taxon>
        <taxon>Heunggongvirae</taxon>
        <taxon>Uroviricota</taxon>
        <taxon>Caudoviricetes</taxon>
        <taxon>Stanwilliamsviridae</taxon>
        <taxon>Boydwoodruffvirinae</taxon>
        <taxon>Tomasvirus</taxon>
        <taxon>Tomasvirus tomas</taxon>
    </lineage>
</organism>
<evidence type="ECO:0000313" key="2">
    <source>
        <dbReference type="EMBL" id="UMO76316.1"/>
    </source>
</evidence>
<dbReference type="EMBL" id="OL829978">
    <property type="protein sequence ID" value="UMO76316.1"/>
    <property type="molecule type" value="Genomic_DNA"/>
</dbReference>
<sequence length="38" mass="4837">MIGRRVWRGQTHEDSPKSNKQWRSYEKHEWKRESRDHD</sequence>
<dbReference type="KEGG" id="vg:77926864"/>
<reference evidence="2" key="1">
    <citation type="submission" date="2021-12" db="EMBL/GenBank/DDBJ databases">
        <authorList>
            <person name="Khadka S."/>
            <person name="Uribe D.A."/>
            <person name="Klipsch I.N."/>
            <person name="Rene S.R."/>
            <person name="Jimenez M.L."/>
            <person name="Saini B.K."/>
            <person name="Zugasti M."/>
            <person name="Bullon R.M."/>
            <person name="Sharp C.D."/>
            <person name="Kapinga K.O."/>
            <person name="Warner C.P."/>
            <person name="Sarinana J."/>
            <person name="Jimenez A."/>
            <person name="Layton S.R."/>
            <person name="Nayek S."/>
            <person name="Hughes L.E."/>
            <person name="Garlena R.A."/>
            <person name="Russell D.A."/>
            <person name="Jacobs-Sera D."/>
            <person name="Hatfull G.F."/>
        </authorList>
    </citation>
    <scope>NUCLEOTIDE SEQUENCE</scope>
</reference>
<proteinExistence type="predicted"/>
<protein>
    <submittedName>
        <fullName evidence="2">Uncharacterized protein</fullName>
    </submittedName>
</protein>
<evidence type="ECO:0000256" key="1">
    <source>
        <dbReference type="SAM" id="MobiDB-lite"/>
    </source>
</evidence>
<evidence type="ECO:0000313" key="3">
    <source>
        <dbReference type="Proteomes" id="UP001202581"/>
    </source>
</evidence>
<name>A0AA49BTX9_9CAUD</name>
<dbReference type="RefSeq" id="YP_010651255.1">
    <property type="nucleotide sequence ID" value="NC_070781.1"/>
</dbReference>
<dbReference type="GeneID" id="77926864"/>
<feature type="region of interest" description="Disordered" evidence="1">
    <location>
        <begin position="1"/>
        <end position="38"/>
    </location>
</feature>
<keyword evidence="3" id="KW-1185">Reference proteome</keyword>
<accession>A0AA49BTX9</accession>